<dbReference type="GO" id="GO:0003824">
    <property type="term" value="F:catalytic activity"/>
    <property type="evidence" value="ECO:0007669"/>
    <property type="project" value="InterPro"/>
</dbReference>
<dbReference type="SUPFAM" id="SSF89796">
    <property type="entry name" value="CoA-transferase family III (CaiB/BaiF)"/>
    <property type="match status" value="2"/>
</dbReference>
<gene>
    <name evidence="2" type="ORF">E1295_11515</name>
</gene>
<dbReference type="Pfam" id="PF02515">
    <property type="entry name" value="CoA_transf_3"/>
    <property type="match status" value="2"/>
</dbReference>
<evidence type="ECO:0000256" key="1">
    <source>
        <dbReference type="SAM" id="MobiDB-lite"/>
    </source>
</evidence>
<name>A0A4R5FTF5_9ACTN</name>
<evidence type="ECO:0008006" key="4">
    <source>
        <dbReference type="Google" id="ProtNLM"/>
    </source>
</evidence>
<protein>
    <recommendedName>
        <fullName evidence="4">CoA transferase</fullName>
    </recommendedName>
</protein>
<keyword evidence="3" id="KW-1185">Reference proteome</keyword>
<evidence type="ECO:0000313" key="2">
    <source>
        <dbReference type="EMBL" id="TDE56186.1"/>
    </source>
</evidence>
<sequence>MSTSEQRPGALQGIRVVDFGHHVAGPLAAVMLADQGADVVHVDRPGVTPPADDAFFNRGKRRISLDLKDAADLGVARDLVRRADVLIENFRPGVMDRLGLGWEELRAANPRLVYCSLPGFAADDPRAGVPGWEGVIAAATGNCRIRAGHAPDGWDDTRPTYTAIPVASNFAAFCGAFAIVASLTARQRTGRGDRVEVPLFDAMFEAIGGSGAYPVARGLPPERAISSNGSGTYRCSDGRYVQFNPIGATPRFLVWFLDAAGVTAWVGEGLADRARLDRDPELRRLLHDRLTALFLTRPAGEWEELAGVAGVPLAAVRTLAEWLDNDHARASGQVVVVDDPELGATAMPGSAVWLSATPALPGRPRHLPDADRAEILAELASPAGPPSAEVASPAGPPSAELASPAGASPARPPRVEAGPVADPVAGPAAGPVALPYAGRRVVDLTQILAGPSAGRILVEFGADVVKINSPQRRVGAHGFVNRGKRTILVDVKSSQGQQILWRLIDEADVLTHNFPERTAERYGLGYEHVRARRPDIVYVSVSCYGYGGPWAGRRGYETQGQAATGIMTRTGGDGRPAVLGPYNVLDYGTGAMAAFAAAVGIYHRELTGAGQQVRTSLTRTGGYQQASFAVRPAHELPAVTPGGNVPGGARAAEPSGPEALGLSAWHRFYQAADRWFFLGATRRSLPVLREVPGLEQALSGLDGSDDDAVAAALQTAFRTATASEWTGRLTEAGLGAHPVTTLAELMADPWARSQGLTVTQISEEAGEVVMPGIAIRVHGNPPRLGHPVRRPGADAHEVLDRIGLAGSAETLEQAWAVQMSALPSGWDHF</sequence>
<dbReference type="RefSeq" id="WP_132630242.1">
    <property type="nucleotide sequence ID" value="NZ_SMLD01000022.1"/>
</dbReference>
<organism evidence="2 3">
    <name type="scientific">Nonomuraea mesophila</name>
    <dbReference type="NCBI Taxonomy" id="2530382"/>
    <lineage>
        <taxon>Bacteria</taxon>
        <taxon>Bacillati</taxon>
        <taxon>Actinomycetota</taxon>
        <taxon>Actinomycetes</taxon>
        <taxon>Streptosporangiales</taxon>
        <taxon>Streptosporangiaceae</taxon>
        <taxon>Nonomuraea</taxon>
    </lineage>
</organism>
<dbReference type="PANTHER" id="PTHR48228">
    <property type="entry name" value="SUCCINYL-COA--D-CITRAMALATE COA-TRANSFERASE"/>
    <property type="match status" value="1"/>
</dbReference>
<accession>A0A4R5FTF5</accession>
<evidence type="ECO:0000313" key="3">
    <source>
        <dbReference type="Proteomes" id="UP000295136"/>
    </source>
</evidence>
<proteinExistence type="predicted"/>
<reference evidence="2 3" key="1">
    <citation type="submission" date="2019-03" db="EMBL/GenBank/DDBJ databases">
        <title>Draft genome sequences of novel Actinobacteria.</title>
        <authorList>
            <person name="Sahin N."/>
            <person name="Ay H."/>
            <person name="Saygin H."/>
        </authorList>
    </citation>
    <scope>NUCLEOTIDE SEQUENCE [LARGE SCALE GENOMIC DNA]</scope>
    <source>
        <strain evidence="2 3">6K102</strain>
    </source>
</reference>
<feature type="compositionally biased region" description="Low complexity" evidence="1">
    <location>
        <begin position="402"/>
        <end position="422"/>
    </location>
</feature>
<dbReference type="Gene3D" id="3.40.50.10540">
    <property type="entry name" value="Crotonobetainyl-coa:carnitine coa-transferase, domain 1"/>
    <property type="match status" value="4"/>
</dbReference>
<dbReference type="InterPro" id="IPR023606">
    <property type="entry name" value="CoA-Trfase_III_dom_1_sf"/>
</dbReference>
<feature type="region of interest" description="Disordered" evidence="1">
    <location>
        <begin position="382"/>
        <end position="422"/>
    </location>
</feature>
<dbReference type="EMBL" id="SMLD01000022">
    <property type="protein sequence ID" value="TDE56186.1"/>
    <property type="molecule type" value="Genomic_DNA"/>
</dbReference>
<dbReference type="InterPro" id="IPR003673">
    <property type="entry name" value="CoA-Trfase_fam_III"/>
</dbReference>
<comment type="caution">
    <text evidence="2">The sequence shown here is derived from an EMBL/GenBank/DDBJ whole genome shotgun (WGS) entry which is preliminary data.</text>
</comment>
<dbReference type="Proteomes" id="UP000295136">
    <property type="component" value="Unassembled WGS sequence"/>
</dbReference>
<dbReference type="PANTHER" id="PTHR48228:SF7">
    <property type="entry name" value="FATTY ACYL-COA TRANSFERASE RV3272-RELATED"/>
    <property type="match status" value="1"/>
</dbReference>
<dbReference type="InterPro" id="IPR050509">
    <property type="entry name" value="CoA-transferase_III"/>
</dbReference>
<dbReference type="AlphaFoldDB" id="A0A4R5FTF5"/>